<comment type="caution">
    <text evidence="3">The sequence shown here is derived from an EMBL/GenBank/DDBJ whole genome shotgun (WGS) entry which is preliminary data.</text>
</comment>
<keyword evidence="4" id="KW-1185">Reference proteome</keyword>
<dbReference type="RefSeq" id="WP_208345841.1">
    <property type="nucleotide sequence ID" value="NZ_CAWQFN010000743.1"/>
</dbReference>
<dbReference type="SUPFAM" id="SSF51430">
    <property type="entry name" value="NAD(P)-linked oxidoreductase"/>
    <property type="match status" value="1"/>
</dbReference>
<reference evidence="4" key="1">
    <citation type="journal article" date="2021" name="Science">
        <title>Hunting the eagle killer: A cyanobacterial neurotoxin causes vacuolar myelinopathy.</title>
        <authorList>
            <person name="Breinlinger S."/>
            <person name="Phillips T.J."/>
            <person name="Haram B.N."/>
            <person name="Mares J."/>
            <person name="Martinez Yerena J.A."/>
            <person name="Hrouzek P."/>
            <person name="Sobotka R."/>
            <person name="Henderson W.M."/>
            <person name="Schmieder P."/>
            <person name="Williams S.M."/>
            <person name="Lauderdale J.D."/>
            <person name="Wilde H.D."/>
            <person name="Gerrin W."/>
            <person name="Kust A."/>
            <person name="Washington J.W."/>
            <person name="Wagner C."/>
            <person name="Geier B."/>
            <person name="Liebeke M."/>
            <person name="Enke H."/>
            <person name="Niedermeyer T.H.J."/>
            <person name="Wilde S.B."/>
        </authorList>
    </citation>
    <scope>NUCLEOTIDE SEQUENCE [LARGE SCALE GENOMIC DNA]</scope>
    <source>
        <strain evidence="4">Thurmond2011</strain>
    </source>
</reference>
<dbReference type="GO" id="GO:0005829">
    <property type="term" value="C:cytosol"/>
    <property type="evidence" value="ECO:0007669"/>
    <property type="project" value="UniProtKB-ARBA"/>
</dbReference>
<feature type="domain" description="NADP-dependent oxidoreductase" evidence="2">
    <location>
        <begin position="15"/>
        <end position="315"/>
    </location>
</feature>
<dbReference type="PANTHER" id="PTHR43364">
    <property type="entry name" value="NADH-SPECIFIC METHYLGLYOXAL REDUCTASE-RELATED"/>
    <property type="match status" value="1"/>
</dbReference>
<dbReference type="InterPro" id="IPR050523">
    <property type="entry name" value="AKR_Detox_Biosynth"/>
</dbReference>
<proteinExistence type="predicted"/>
<evidence type="ECO:0000313" key="4">
    <source>
        <dbReference type="Proteomes" id="UP000667802"/>
    </source>
</evidence>
<protein>
    <submittedName>
        <fullName evidence="3">Aldo/keto reductase</fullName>
    </submittedName>
</protein>
<dbReference type="AlphaFoldDB" id="A0AAP5I8X2"/>
<dbReference type="EMBL" id="JAALHA020000010">
    <property type="protein sequence ID" value="MDR9896980.1"/>
    <property type="molecule type" value="Genomic_DNA"/>
</dbReference>
<evidence type="ECO:0000259" key="2">
    <source>
        <dbReference type="Pfam" id="PF00248"/>
    </source>
</evidence>
<dbReference type="PANTHER" id="PTHR43364:SF4">
    <property type="entry name" value="NAD(P)-LINKED OXIDOREDUCTASE SUPERFAMILY PROTEIN"/>
    <property type="match status" value="1"/>
</dbReference>
<evidence type="ECO:0000256" key="1">
    <source>
        <dbReference type="ARBA" id="ARBA00023002"/>
    </source>
</evidence>
<evidence type="ECO:0000313" key="3">
    <source>
        <dbReference type="EMBL" id="MDR9896980.1"/>
    </source>
</evidence>
<keyword evidence="1" id="KW-0560">Oxidoreductase</keyword>
<dbReference type="Pfam" id="PF00248">
    <property type="entry name" value="Aldo_ket_red"/>
    <property type="match status" value="1"/>
</dbReference>
<sequence>MRYKLLGKSGLRVSELCLGTMTFGEEWGWGASKDESRQIFDTFVEAGGNFLDTANGYTDGSSEKILGEFIASERERLVVATKYSFPLQMNDRKGNPNGSGNHRKNMIQSLEGSLKRLNTDYIDLFWLHAWDYTTPIEEVMRAFDDLVRAGKVLYIGISDAPAWIVAQANTLAQCYGWSPFVALQIEYSLIERAPERDLLPMAQAFDIALTPWSPLAGGVLTGKYNTNGNNGDSKQTASSRGSEIPERSLKIAEVVSQVAQEIGSTASQVALAWLLTRGNTVIPIVGARKLSQIKDNLSCVDIKLSQEHLQRLNQVSQIELGFPHDFLQNDTIRDRLFGGTFNAIENHHGYGMMRESLAPHQ</sequence>
<dbReference type="FunFam" id="3.20.20.100:FF:000004">
    <property type="entry name" value="Oxidoreductase, aldo/keto reductase"/>
    <property type="match status" value="1"/>
</dbReference>
<dbReference type="Gene3D" id="3.20.20.100">
    <property type="entry name" value="NADP-dependent oxidoreductase domain"/>
    <property type="match status" value="1"/>
</dbReference>
<dbReference type="Proteomes" id="UP000667802">
    <property type="component" value="Unassembled WGS sequence"/>
</dbReference>
<gene>
    <name evidence="3" type="ORF">G7B40_020760</name>
</gene>
<accession>A0AAP5I8X2</accession>
<name>A0AAP5I8X2_9CYAN</name>
<dbReference type="GO" id="GO:0016491">
    <property type="term" value="F:oxidoreductase activity"/>
    <property type="evidence" value="ECO:0007669"/>
    <property type="project" value="UniProtKB-KW"/>
</dbReference>
<dbReference type="InterPro" id="IPR036812">
    <property type="entry name" value="NAD(P)_OxRdtase_dom_sf"/>
</dbReference>
<dbReference type="InterPro" id="IPR023210">
    <property type="entry name" value="NADP_OxRdtase_dom"/>
</dbReference>
<dbReference type="CDD" id="cd19080">
    <property type="entry name" value="AKR_AKR9A_9B"/>
    <property type="match status" value="1"/>
</dbReference>
<organism evidence="3 4">
    <name type="scientific">Aetokthonos hydrillicola Thurmond2011</name>
    <dbReference type="NCBI Taxonomy" id="2712845"/>
    <lineage>
        <taxon>Bacteria</taxon>
        <taxon>Bacillati</taxon>
        <taxon>Cyanobacteriota</taxon>
        <taxon>Cyanophyceae</taxon>
        <taxon>Nostocales</taxon>
        <taxon>Hapalosiphonaceae</taxon>
        <taxon>Aetokthonos</taxon>
    </lineage>
</organism>